<dbReference type="PROSITE" id="PS50983">
    <property type="entry name" value="FE_B12_PBP"/>
    <property type="match status" value="1"/>
</dbReference>
<proteinExistence type="inferred from homology"/>
<keyword evidence="2 4" id="KW-0732">Signal</keyword>
<dbReference type="Pfam" id="PF01497">
    <property type="entry name" value="Peripla_BP_2"/>
    <property type="match status" value="1"/>
</dbReference>
<dbReference type="PANTHER" id="PTHR30535">
    <property type="entry name" value="VITAMIN B12-BINDING PROTEIN"/>
    <property type="match status" value="1"/>
</dbReference>
<feature type="domain" description="Fe/B12 periplasmic-binding" evidence="5">
    <location>
        <begin position="82"/>
        <end position="331"/>
    </location>
</feature>
<feature type="signal peptide" evidence="4">
    <location>
        <begin position="1"/>
        <end position="23"/>
    </location>
</feature>
<dbReference type="NCBIfam" id="NF038402">
    <property type="entry name" value="TroA_like"/>
    <property type="match status" value="1"/>
</dbReference>
<dbReference type="EMBL" id="JAUSTQ010000004">
    <property type="protein sequence ID" value="MDQ0159257.1"/>
    <property type="molecule type" value="Genomic_DNA"/>
</dbReference>
<accession>A0ABT9VEC0</accession>
<evidence type="ECO:0000256" key="1">
    <source>
        <dbReference type="ARBA" id="ARBA00008814"/>
    </source>
</evidence>
<dbReference type="SUPFAM" id="SSF53807">
    <property type="entry name" value="Helical backbone' metal receptor"/>
    <property type="match status" value="1"/>
</dbReference>
<evidence type="ECO:0000313" key="6">
    <source>
        <dbReference type="EMBL" id="MDQ0159257.1"/>
    </source>
</evidence>
<dbReference type="Proteomes" id="UP001224359">
    <property type="component" value="Unassembled WGS sequence"/>
</dbReference>
<keyword evidence="7" id="KW-1185">Reference proteome</keyword>
<dbReference type="InterPro" id="IPR050902">
    <property type="entry name" value="ABC_Transporter_SBP"/>
</dbReference>
<organism evidence="6 7">
    <name type="scientific">Alkalibacillus salilacus</name>
    <dbReference type="NCBI Taxonomy" id="284582"/>
    <lineage>
        <taxon>Bacteria</taxon>
        <taxon>Bacillati</taxon>
        <taxon>Bacillota</taxon>
        <taxon>Bacilli</taxon>
        <taxon>Bacillales</taxon>
        <taxon>Bacillaceae</taxon>
        <taxon>Alkalibacillus</taxon>
    </lineage>
</organism>
<sequence>MMQSNLKKWLLTLLIVLAVGLTACQSDEGSEEASNGENSGEETTENESSESEDTNESEEQSYPITITDRTDTEVTIEEEPESIVSVIPSATEVVYSVGAGDKVDGVSEWADYPEEVTDVETVGDMNLNIEKIVSLEPDLVVADVENADDIDAMREAGLKVLVIGSQSLEEVYHDIELVGQATGQMNQAQDVIDDMKTTVSDVQDTVSDIPEEERKKAWIEVGPELFSGGEGSFIHEVLTLAGGKNIIADQEGWPQVSEEVVIEQNPDVIITTYGDTTEGAHETIMNRDGWDSISAVQNEEIYDVKNSLLSRPGPRLAQGVERLAEILYPEEME</sequence>
<evidence type="ECO:0000259" key="5">
    <source>
        <dbReference type="PROSITE" id="PS50983"/>
    </source>
</evidence>
<dbReference type="InterPro" id="IPR002491">
    <property type="entry name" value="ABC_transptr_periplasmic_BD"/>
</dbReference>
<evidence type="ECO:0000313" key="7">
    <source>
        <dbReference type="Proteomes" id="UP001224359"/>
    </source>
</evidence>
<feature type="compositionally biased region" description="Acidic residues" evidence="3">
    <location>
        <begin position="39"/>
        <end position="59"/>
    </location>
</feature>
<dbReference type="RefSeq" id="WP_306975596.1">
    <property type="nucleotide sequence ID" value="NZ_JAUSTQ010000004.1"/>
</dbReference>
<dbReference type="CDD" id="cd01143">
    <property type="entry name" value="YvrC"/>
    <property type="match status" value="1"/>
</dbReference>
<evidence type="ECO:0000256" key="3">
    <source>
        <dbReference type="SAM" id="MobiDB-lite"/>
    </source>
</evidence>
<dbReference type="InterPro" id="IPR054828">
    <property type="entry name" value="Vit_B12_bind_prot"/>
</dbReference>
<protein>
    <submittedName>
        <fullName evidence="6">Iron complex transport system substrate-binding protein</fullName>
    </submittedName>
</protein>
<name>A0ABT9VEC0_9BACI</name>
<feature type="chain" id="PRO_5046786954" evidence="4">
    <location>
        <begin position="24"/>
        <end position="333"/>
    </location>
</feature>
<gene>
    <name evidence="6" type="ORF">J2S77_001221</name>
</gene>
<evidence type="ECO:0000256" key="4">
    <source>
        <dbReference type="SAM" id="SignalP"/>
    </source>
</evidence>
<evidence type="ECO:0000256" key="2">
    <source>
        <dbReference type="ARBA" id="ARBA00022729"/>
    </source>
</evidence>
<dbReference type="PANTHER" id="PTHR30535:SF34">
    <property type="entry name" value="MOLYBDATE-BINDING PROTEIN MOLA"/>
    <property type="match status" value="1"/>
</dbReference>
<feature type="region of interest" description="Disordered" evidence="3">
    <location>
        <begin position="27"/>
        <end position="74"/>
    </location>
</feature>
<comment type="caution">
    <text evidence="6">The sequence shown here is derived from an EMBL/GenBank/DDBJ whole genome shotgun (WGS) entry which is preliminary data.</text>
</comment>
<reference evidence="6 7" key="1">
    <citation type="submission" date="2023-07" db="EMBL/GenBank/DDBJ databases">
        <title>Genomic Encyclopedia of Type Strains, Phase IV (KMG-IV): sequencing the most valuable type-strain genomes for metagenomic binning, comparative biology and taxonomic classification.</title>
        <authorList>
            <person name="Goeker M."/>
        </authorList>
    </citation>
    <scope>NUCLEOTIDE SEQUENCE [LARGE SCALE GENOMIC DNA]</scope>
    <source>
        <strain evidence="6 7">DSM 16460</strain>
    </source>
</reference>
<dbReference type="Gene3D" id="3.40.50.1980">
    <property type="entry name" value="Nitrogenase molybdenum iron protein domain"/>
    <property type="match status" value="2"/>
</dbReference>
<comment type="similarity">
    <text evidence="1">Belongs to the bacterial solute-binding protein 8 family.</text>
</comment>
<dbReference type="PROSITE" id="PS51257">
    <property type="entry name" value="PROKAR_LIPOPROTEIN"/>
    <property type="match status" value="1"/>
</dbReference>